<keyword evidence="1" id="KW-0004">4Fe-4S</keyword>
<evidence type="ECO:0000256" key="4">
    <source>
        <dbReference type="ARBA" id="ARBA00023014"/>
    </source>
</evidence>
<name>A0A1I2HZC9_9BACT</name>
<dbReference type="STRING" id="655355.SAMN05216283_10533"/>
<dbReference type="InterPro" id="IPR007202">
    <property type="entry name" value="4Fe-4S_dom"/>
</dbReference>
<dbReference type="PROSITE" id="PS51656">
    <property type="entry name" value="4FE4S"/>
    <property type="match status" value="1"/>
</dbReference>
<sequence length="223" mass="24646">MKTQKRIVELLPGFNCGACGKKDCAHFAEALKMSQAGVQDCPVLKQERFRSKRAVLEQMLNHQDGICKGAVPKVGLIDQALADFVLHPLRGEPSCRETLVNFAGVHLEKGQLIRYRPLGCPIIHFGRVLELTNGLLDVWVIGPCQFINKGEEPVELGICMILSFQGRIEGQLPAIGQTVKFLPAHCMMGKVHSGIVVQMVDGQTRIDCIDLKVWQHADRLPSS</sequence>
<evidence type="ECO:0000313" key="6">
    <source>
        <dbReference type="EMBL" id="SFF35302.1"/>
    </source>
</evidence>
<keyword evidence="7" id="KW-1185">Reference proteome</keyword>
<dbReference type="PANTHER" id="PTHR36214">
    <property type="match status" value="1"/>
</dbReference>
<feature type="domain" description="4Fe-4S" evidence="5">
    <location>
        <begin position="1"/>
        <end position="58"/>
    </location>
</feature>
<dbReference type="Pfam" id="PF04060">
    <property type="entry name" value="FeS"/>
    <property type="match status" value="1"/>
</dbReference>
<dbReference type="EMBL" id="FONW01000005">
    <property type="protein sequence ID" value="SFF35302.1"/>
    <property type="molecule type" value="Genomic_DNA"/>
</dbReference>
<keyword evidence="2" id="KW-0479">Metal-binding</keyword>
<keyword evidence="3" id="KW-0408">Iron</keyword>
<dbReference type="GO" id="GO:0046872">
    <property type="term" value="F:metal ion binding"/>
    <property type="evidence" value="ECO:0007669"/>
    <property type="project" value="UniProtKB-KW"/>
</dbReference>
<evidence type="ECO:0000256" key="2">
    <source>
        <dbReference type="ARBA" id="ARBA00022723"/>
    </source>
</evidence>
<evidence type="ECO:0000259" key="5">
    <source>
        <dbReference type="PROSITE" id="PS51656"/>
    </source>
</evidence>
<dbReference type="Gene3D" id="1.10.15.40">
    <property type="entry name" value="Electron transport complex subunit B, putative Fe-S cluster"/>
    <property type="match status" value="1"/>
</dbReference>
<gene>
    <name evidence="6" type="ORF">SAMN05216283_10533</name>
</gene>
<evidence type="ECO:0000256" key="3">
    <source>
        <dbReference type="ARBA" id="ARBA00023004"/>
    </source>
</evidence>
<protein>
    <recommendedName>
        <fullName evidence="5">4Fe-4S domain-containing protein</fullName>
    </recommendedName>
</protein>
<proteinExistence type="predicted"/>
<dbReference type="RefSeq" id="WP_093919952.1">
    <property type="nucleotide sequence ID" value="NZ_FONW01000005.1"/>
</dbReference>
<dbReference type="AlphaFoldDB" id="A0A1I2HZC9"/>
<evidence type="ECO:0000313" key="7">
    <source>
        <dbReference type="Proteomes" id="UP000198964"/>
    </source>
</evidence>
<dbReference type="GO" id="GO:0051539">
    <property type="term" value="F:4 iron, 4 sulfur cluster binding"/>
    <property type="evidence" value="ECO:0007669"/>
    <property type="project" value="UniProtKB-KW"/>
</dbReference>
<dbReference type="InterPro" id="IPR051069">
    <property type="entry name" value="ACDS_complex_subunit"/>
</dbReference>
<accession>A0A1I2HZC9</accession>
<keyword evidence="4" id="KW-0411">Iron-sulfur</keyword>
<dbReference type="Proteomes" id="UP000198964">
    <property type="component" value="Unassembled WGS sequence"/>
</dbReference>
<dbReference type="PANTHER" id="PTHR36214:SF3">
    <property type="entry name" value="ACETYL-COA DECARBONYLASE_SYNTHASE COMPLEX SUBUNIT GAMMA"/>
    <property type="match status" value="1"/>
</dbReference>
<organism evidence="6 7">
    <name type="scientific">Sunxiuqinia elliptica</name>
    <dbReference type="NCBI Taxonomy" id="655355"/>
    <lineage>
        <taxon>Bacteria</taxon>
        <taxon>Pseudomonadati</taxon>
        <taxon>Bacteroidota</taxon>
        <taxon>Bacteroidia</taxon>
        <taxon>Marinilabiliales</taxon>
        <taxon>Prolixibacteraceae</taxon>
        <taxon>Sunxiuqinia</taxon>
    </lineage>
</organism>
<evidence type="ECO:0000256" key="1">
    <source>
        <dbReference type="ARBA" id="ARBA00022485"/>
    </source>
</evidence>
<reference evidence="6 7" key="1">
    <citation type="submission" date="2016-10" db="EMBL/GenBank/DDBJ databases">
        <authorList>
            <person name="de Groot N.N."/>
        </authorList>
    </citation>
    <scope>NUCLEOTIDE SEQUENCE [LARGE SCALE GENOMIC DNA]</scope>
    <source>
        <strain evidence="6 7">CGMCC 1.9156</strain>
    </source>
</reference>